<evidence type="ECO:0000256" key="9">
    <source>
        <dbReference type="ARBA" id="ARBA00023239"/>
    </source>
</evidence>
<evidence type="ECO:0000256" key="10">
    <source>
        <dbReference type="ARBA" id="ARBA00031449"/>
    </source>
</evidence>
<reference evidence="12 13" key="1">
    <citation type="submission" date="2016-03" db="EMBL/GenBank/DDBJ databases">
        <title>Genome sequence of Nesiotobacter sp. nov., a moderately halophilic alphaproteobacterium isolated from the Yellow Sea, China.</title>
        <authorList>
            <person name="Zhang G."/>
            <person name="Zhang R."/>
        </authorList>
    </citation>
    <scope>NUCLEOTIDE SEQUENCE [LARGE SCALE GENOMIC DNA]</scope>
    <source>
        <strain evidence="12 13">WB1-6</strain>
    </source>
</reference>
<accession>A0A1U7JHU3</accession>
<evidence type="ECO:0000256" key="2">
    <source>
        <dbReference type="ARBA" id="ARBA00002285"/>
    </source>
</evidence>
<dbReference type="Pfam" id="PF01242">
    <property type="entry name" value="PTPS"/>
    <property type="match status" value="1"/>
</dbReference>
<protein>
    <recommendedName>
        <fullName evidence="6">6-carboxy-5,6,7,8-tetrahydropterin synthase</fullName>
        <ecNumber evidence="5">4.1.2.50</ecNumber>
    </recommendedName>
    <alternativeName>
        <fullName evidence="10">Queuosine biosynthesis protein QueD</fullName>
    </alternativeName>
</protein>
<sequence>MYTVEVKNRIMIAHSLPRDVFGPAQQLHGATYCVRVRFFAQNLDKNGLVVDMGKAMSALEEVLEPLNYQNLDELPQFQGVVTTTEYMAGYIFQRICDAVYLHKLGREPSELDRICVTLSESDVANASFEAPLTASEIHHD</sequence>
<evidence type="ECO:0000256" key="11">
    <source>
        <dbReference type="ARBA" id="ARBA00048807"/>
    </source>
</evidence>
<evidence type="ECO:0000256" key="4">
    <source>
        <dbReference type="ARBA" id="ARBA00008900"/>
    </source>
</evidence>
<organism evidence="12 13">
    <name type="scientific">Pseudovibrio exalbescens</name>
    <dbReference type="NCBI Taxonomy" id="197461"/>
    <lineage>
        <taxon>Bacteria</taxon>
        <taxon>Pseudomonadati</taxon>
        <taxon>Pseudomonadota</taxon>
        <taxon>Alphaproteobacteria</taxon>
        <taxon>Hyphomicrobiales</taxon>
        <taxon>Stappiaceae</taxon>
        <taxon>Pseudovibrio</taxon>
    </lineage>
</organism>
<evidence type="ECO:0000256" key="5">
    <source>
        <dbReference type="ARBA" id="ARBA00012982"/>
    </source>
</evidence>
<dbReference type="RefSeq" id="WP_028480708.1">
    <property type="nucleotide sequence ID" value="NZ_LVVZ01000014.1"/>
</dbReference>
<evidence type="ECO:0000256" key="8">
    <source>
        <dbReference type="ARBA" id="ARBA00022833"/>
    </source>
</evidence>
<keyword evidence="13" id="KW-1185">Reference proteome</keyword>
<evidence type="ECO:0000256" key="1">
    <source>
        <dbReference type="ARBA" id="ARBA00001947"/>
    </source>
</evidence>
<dbReference type="InterPro" id="IPR038418">
    <property type="entry name" value="6-PTP_synth/QueD_sf"/>
</dbReference>
<evidence type="ECO:0000313" key="12">
    <source>
        <dbReference type="EMBL" id="OKL44287.1"/>
    </source>
</evidence>
<proteinExistence type="inferred from homology"/>
<gene>
    <name evidence="12" type="ORF">A3843_07720</name>
</gene>
<comment type="pathway">
    <text evidence="3">Purine metabolism; 7-cyano-7-deazaguanine biosynthesis.</text>
</comment>
<name>A0A1U7JHU3_9HYPH</name>
<dbReference type="STRING" id="197461.A3843_07720"/>
<evidence type="ECO:0000313" key="13">
    <source>
        <dbReference type="Proteomes" id="UP000185783"/>
    </source>
</evidence>
<keyword evidence="7" id="KW-0479">Metal-binding</keyword>
<comment type="catalytic activity">
    <reaction evidence="11">
        <text>7,8-dihydroneopterin 3'-triphosphate + H2O = 6-carboxy-5,6,7,8-tetrahydropterin + triphosphate + acetaldehyde + 2 H(+)</text>
        <dbReference type="Rhea" id="RHEA:27966"/>
        <dbReference type="ChEBI" id="CHEBI:15343"/>
        <dbReference type="ChEBI" id="CHEBI:15377"/>
        <dbReference type="ChEBI" id="CHEBI:15378"/>
        <dbReference type="ChEBI" id="CHEBI:18036"/>
        <dbReference type="ChEBI" id="CHEBI:58462"/>
        <dbReference type="ChEBI" id="CHEBI:61032"/>
        <dbReference type="EC" id="4.1.2.50"/>
    </reaction>
</comment>
<keyword evidence="8" id="KW-0862">Zinc</keyword>
<dbReference type="Proteomes" id="UP000185783">
    <property type="component" value="Unassembled WGS sequence"/>
</dbReference>
<dbReference type="EC" id="4.1.2.50" evidence="5"/>
<dbReference type="PANTHER" id="PTHR12589:SF7">
    <property type="entry name" value="6-PYRUVOYL TETRAHYDROBIOPTERIN SYNTHASE"/>
    <property type="match status" value="1"/>
</dbReference>
<dbReference type="GO" id="GO:0046872">
    <property type="term" value="F:metal ion binding"/>
    <property type="evidence" value="ECO:0007669"/>
    <property type="project" value="UniProtKB-KW"/>
</dbReference>
<dbReference type="InterPro" id="IPR007115">
    <property type="entry name" value="6-PTP_synth/QueD"/>
</dbReference>
<comment type="caution">
    <text evidence="12">The sequence shown here is derived from an EMBL/GenBank/DDBJ whole genome shotgun (WGS) entry which is preliminary data.</text>
</comment>
<dbReference type="UniPathway" id="UPA00391"/>
<dbReference type="SUPFAM" id="SSF55620">
    <property type="entry name" value="Tetrahydrobiopterin biosynthesis enzymes-like"/>
    <property type="match status" value="1"/>
</dbReference>
<comment type="cofactor">
    <cofactor evidence="1">
        <name>Zn(2+)</name>
        <dbReference type="ChEBI" id="CHEBI:29105"/>
    </cofactor>
</comment>
<dbReference type="GO" id="GO:0070497">
    <property type="term" value="F:6-carboxytetrahydropterin synthase activity"/>
    <property type="evidence" value="ECO:0007669"/>
    <property type="project" value="UniProtKB-EC"/>
</dbReference>
<evidence type="ECO:0000256" key="3">
    <source>
        <dbReference type="ARBA" id="ARBA00005061"/>
    </source>
</evidence>
<dbReference type="AlphaFoldDB" id="A0A1U7JHU3"/>
<dbReference type="EMBL" id="LVVZ01000014">
    <property type="protein sequence ID" value="OKL44287.1"/>
    <property type="molecule type" value="Genomic_DNA"/>
</dbReference>
<comment type="function">
    <text evidence="2">Catalyzes the conversion of 7,8-dihydroneopterin triphosphate (H2NTP) to 6-carboxy-5,6,7,8-tetrahydropterin (CPH4) and acetaldehyde.</text>
</comment>
<dbReference type="Gene3D" id="3.30.479.10">
    <property type="entry name" value="6-pyruvoyl tetrahydropterin synthase/QueD"/>
    <property type="match status" value="1"/>
</dbReference>
<keyword evidence="9" id="KW-0456">Lyase</keyword>
<comment type="similarity">
    <text evidence="4">Belongs to the PTPS family. QueD subfamily.</text>
</comment>
<dbReference type="PANTHER" id="PTHR12589">
    <property type="entry name" value="PYRUVOYL TETRAHYDROBIOPTERIN SYNTHASE"/>
    <property type="match status" value="1"/>
</dbReference>
<evidence type="ECO:0000256" key="7">
    <source>
        <dbReference type="ARBA" id="ARBA00022723"/>
    </source>
</evidence>
<evidence type="ECO:0000256" key="6">
    <source>
        <dbReference type="ARBA" id="ARBA00018141"/>
    </source>
</evidence>